<dbReference type="Pfam" id="PF18370">
    <property type="entry name" value="RGI_lyase"/>
    <property type="match status" value="1"/>
</dbReference>
<feature type="domain" description="Fibronectin type-III" evidence="3">
    <location>
        <begin position="351"/>
        <end position="436"/>
    </location>
</feature>
<accession>A0A3A3FNU4</accession>
<dbReference type="EMBL" id="QYUO01000001">
    <property type="protein sequence ID" value="RJF97563.1"/>
    <property type="molecule type" value="Genomic_DNA"/>
</dbReference>
<keyword evidence="2" id="KW-0732">Signal</keyword>
<dbReference type="OrthoDB" id="505233at2"/>
<dbReference type="SUPFAM" id="SSF49265">
    <property type="entry name" value="Fibronectin type III"/>
    <property type="match status" value="1"/>
</dbReference>
<dbReference type="PANTHER" id="PTHR42972:SF8">
    <property type="entry name" value="POLYHYDROXYBUTYRATE DEPOLYMERASE"/>
    <property type="match status" value="1"/>
</dbReference>
<evidence type="ECO:0000313" key="5">
    <source>
        <dbReference type="Proteomes" id="UP000265955"/>
    </source>
</evidence>
<name>A0A3A3FNU4_9BURK</name>
<feature type="region of interest" description="Disordered" evidence="1">
    <location>
        <begin position="419"/>
        <end position="444"/>
    </location>
</feature>
<feature type="chain" id="PRO_5017290270" description="Fibronectin type-III domain-containing protein" evidence="2">
    <location>
        <begin position="33"/>
        <end position="584"/>
    </location>
</feature>
<dbReference type="Proteomes" id="UP000265955">
    <property type="component" value="Unassembled WGS sequence"/>
</dbReference>
<dbReference type="AlphaFoldDB" id="A0A3A3FNU4"/>
<evidence type="ECO:0000313" key="4">
    <source>
        <dbReference type="EMBL" id="RJF97563.1"/>
    </source>
</evidence>
<proteinExistence type="predicted"/>
<keyword evidence="5" id="KW-1185">Reference proteome</keyword>
<dbReference type="Pfam" id="PF00041">
    <property type="entry name" value="fn3"/>
    <property type="match status" value="1"/>
</dbReference>
<feature type="domain" description="Fibronectin type-III" evidence="3">
    <location>
        <begin position="441"/>
        <end position="524"/>
    </location>
</feature>
<comment type="caution">
    <text evidence="4">The sequence shown here is derived from an EMBL/GenBank/DDBJ whole genome shotgun (WGS) entry which is preliminary data.</text>
</comment>
<dbReference type="PROSITE" id="PS50853">
    <property type="entry name" value="FN3"/>
    <property type="match status" value="2"/>
</dbReference>
<sequence>MVGSIPYGRRRSTGARAILSVLGLVSTVAAQAAITLPAYNVDISQSSVSGLSSGGFMAAQLHVAYSATFKAGAGIVAGGPFYCAQGTLGNATGPCMAATSSSKPATSTLISTTNNWASQGVIDATSNLTNSKVYLYSGTIDSTVKQLVMNEAQNYYANYVNSTNLFYRNNVASEHAMVTDYFGSSCSLKASPYINNCNVDLAGDILKWIYGPLNAKNTGTLGGSFIEFNQTDFISSPTSHGMANTGWAYVPASCGSNQVCRVHVALHGCQQDPTKIQDKYYRNTGHNKWADTNNIIVLYPQTAPSSTGNPNGCWDWWGYDDPNYAKKSGRQMVAIKGMVDKVASGFVPLPKPTGLVATGATDSAISLQWNAVSGAAGYNVYRMGTKVNGSTVTGTSYTDSGLLSGTSYTYTVKAVTSTGAAGPESDPVSASTTGNPPPLATPTGLAVTATTASSASLSWSTSSGAAGYNVYRNGVKVTASPVAATSYTDSGLAASTTYSYAVSATSSGRESALSASVNATTKSTFVCTAATSSNYAHVQAGRAYNSGGYALAKGSNQNMGLNNTFYTSTLAQTSAGYYIIGNCP</sequence>
<dbReference type="InterPro" id="IPR013783">
    <property type="entry name" value="Ig-like_fold"/>
</dbReference>
<dbReference type="RefSeq" id="WP_119767511.1">
    <property type="nucleotide sequence ID" value="NZ_QYUO01000001.1"/>
</dbReference>
<dbReference type="InterPro" id="IPR029058">
    <property type="entry name" value="AB_hydrolase_fold"/>
</dbReference>
<dbReference type="SMART" id="SM00060">
    <property type="entry name" value="FN3"/>
    <property type="match status" value="2"/>
</dbReference>
<feature type="signal peptide" evidence="2">
    <location>
        <begin position="1"/>
        <end position="32"/>
    </location>
</feature>
<dbReference type="SUPFAM" id="SSF53474">
    <property type="entry name" value="alpha/beta-Hydrolases"/>
    <property type="match status" value="1"/>
</dbReference>
<dbReference type="InterPro" id="IPR041624">
    <property type="entry name" value="RGI_lyase"/>
</dbReference>
<dbReference type="Gene3D" id="3.40.50.1820">
    <property type="entry name" value="alpha/beta hydrolase"/>
    <property type="match status" value="2"/>
</dbReference>
<reference evidence="5" key="1">
    <citation type="submission" date="2018-09" db="EMBL/GenBank/DDBJ databases">
        <authorList>
            <person name="Zhu H."/>
        </authorList>
    </citation>
    <scope>NUCLEOTIDE SEQUENCE [LARGE SCALE GENOMIC DNA]</scope>
    <source>
        <strain evidence="5">K1R23-30</strain>
    </source>
</reference>
<dbReference type="PANTHER" id="PTHR42972">
    <property type="entry name" value="TOL-PAL SYSTEM PROTEIN TOLB"/>
    <property type="match status" value="1"/>
</dbReference>
<evidence type="ECO:0000259" key="3">
    <source>
        <dbReference type="PROSITE" id="PS50853"/>
    </source>
</evidence>
<dbReference type="InterPro" id="IPR003961">
    <property type="entry name" value="FN3_dom"/>
</dbReference>
<dbReference type="InterPro" id="IPR036116">
    <property type="entry name" value="FN3_sf"/>
</dbReference>
<organism evidence="4 5">
    <name type="scientific">Noviherbaspirillum saxi</name>
    <dbReference type="NCBI Taxonomy" id="2320863"/>
    <lineage>
        <taxon>Bacteria</taxon>
        <taxon>Pseudomonadati</taxon>
        <taxon>Pseudomonadota</taxon>
        <taxon>Betaproteobacteria</taxon>
        <taxon>Burkholderiales</taxon>
        <taxon>Oxalobacteraceae</taxon>
        <taxon>Noviherbaspirillum</taxon>
    </lineage>
</organism>
<dbReference type="Gene3D" id="2.60.40.10">
    <property type="entry name" value="Immunoglobulins"/>
    <property type="match status" value="2"/>
</dbReference>
<protein>
    <recommendedName>
        <fullName evidence="3">Fibronectin type-III domain-containing protein</fullName>
    </recommendedName>
</protein>
<gene>
    <name evidence="4" type="ORF">D3871_02735</name>
</gene>
<evidence type="ECO:0000256" key="2">
    <source>
        <dbReference type="SAM" id="SignalP"/>
    </source>
</evidence>
<dbReference type="CDD" id="cd00063">
    <property type="entry name" value="FN3"/>
    <property type="match status" value="1"/>
</dbReference>
<evidence type="ECO:0000256" key="1">
    <source>
        <dbReference type="SAM" id="MobiDB-lite"/>
    </source>
</evidence>